<feature type="region of interest" description="Disordered" evidence="1">
    <location>
        <begin position="29"/>
        <end position="61"/>
    </location>
</feature>
<evidence type="ECO:0000313" key="2">
    <source>
        <dbReference type="EMBL" id="KAG7156983.1"/>
    </source>
</evidence>
<proteinExistence type="predicted"/>
<organism evidence="2 3">
    <name type="scientific">Homarus americanus</name>
    <name type="common">American lobster</name>
    <dbReference type="NCBI Taxonomy" id="6706"/>
    <lineage>
        <taxon>Eukaryota</taxon>
        <taxon>Metazoa</taxon>
        <taxon>Ecdysozoa</taxon>
        <taxon>Arthropoda</taxon>
        <taxon>Crustacea</taxon>
        <taxon>Multicrustacea</taxon>
        <taxon>Malacostraca</taxon>
        <taxon>Eumalacostraca</taxon>
        <taxon>Eucarida</taxon>
        <taxon>Decapoda</taxon>
        <taxon>Pleocyemata</taxon>
        <taxon>Astacidea</taxon>
        <taxon>Nephropoidea</taxon>
        <taxon>Nephropidae</taxon>
        <taxon>Homarus</taxon>
    </lineage>
</organism>
<evidence type="ECO:0000256" key="1">
    <source>
        <dbReference type="SAM" id="MobiDB-lite"/>
    </source>
</evidence>
<dbReference type="EMBL" id="JAHLQT010038275">
    <property type="protein sequence ID" value="KAG7156983.1"/>
    <property type="molecule type" value="Genomic_DNA"/>
</dbReference>
<evidence type="ECO:0000313" key="3">
    <source>
        <dbReference type="Proteomes" id="UP000747542"/>
    </source>
</evidence>
<keyword evidence="3" id="KW-1185">Reference proteome</keyword>
<name>A0A8J5MMI6_HOMAM</name>
<sequence>MIVRISAICNSIIRHIHKIVYYYVDSVQGRRGPSPSEDLTKKLLQNRHHSRKVNPKFTGRNRNKWEQEELVRASCDARHSI</sequence>
<comment type="caution">
    <text evidence="2">The sequence shown here is derived from an EMBL/GenBank/DDBJ whole genome shotgun (WGS) entry which is preliminary data.</text>
</comment>
<dbReference type="AlphaFoldDB" id="A0A8J5MMI6"/>
<reference evidence="2" key="1">
    <citation type="journal article" date="2021" name="Sci. Adv.">
        <title>The American lobster genome reveals insights on longevity, neural, and immune adaptations.</title>
        <authorList>
            <person name="Polinski J.M."/>
            <person name="Zimin A.V."/>
            <person name="Clark K.F."/>
            <person name="Kohn A.B."/>
            <person name="Sadowski N."/>
            <person name="Timp W."/>
            <person name="Ptitsyn A."/>
            <person name="Khanna P."/>
            <person name="Romanova D.Y."/>
            <person name="Williams P."/>
            <person name="Greenwood S.J."/>
            <person name="Moroz L.L."/>
            <person name="Walt D.R."/>
            <person name="Bodnar A.G."/>
        </authorList>
    </citation>
    <scope>NUCLEOTIDE SEQUENCE</scope>
    <source>
        <strain evidence="2">GMGI-L3</strain>
    </source>
</reference>
<dbReference type="Proteomes" id="UP000747542">
    <property type="component" value="Unassembled WGS sequence"/>
</dbReference>
<feature type="compositionally biased region" description="Basic residues" evidence="1">
    <location>
        <begin position="44"/>
        <end position="61"/>
    </location>
</feature>
<protein>
    <submittedName>
        <fullName evidence="2">Uncharacterized protein</fullName>
    </submittedName>
</protein>
<gene>
    <name evidence="2" type="ORF">Hamer_G015920</name>
</gene>
<accession>A0A8J5MMI6</accession>